<keyword evidence="3" id="KW-1185">Reference proteome</keyword>
<keyword evidence="1" id="KW-0812">Transmembrane</keyword>
<gene>
    <name evidence="2" type="ORF">GTP77_25680</name>
</gene>
<feature type="transmembrane region" description="Helical" evidence="1">
    <location>
        <begin position="20"/>
        <end position="41"/>
    </location>
</feature>
<organism evidence="2 3">
    <name type="scientific">Pseudoduganella aquatica</name>
    <dbReference type="NCBI Taxonomy" id="2660641"/>
    <lineage>
        <taxon>Bacteria</taxon>
        <taxon>Pseudomonadati</taxon>
        <taxon>Pseudomonadota</taxon>
        <taxon>Betaproteobacteria</taxon>
        <taxon>Burkholderiales</taxon>
        <taxon>Oxalobacteraceae</taxon>
        <taxon>Telluria group</taxon>
        <taxon>Pseudoduganella</taxon>
    </lineage>
</organism>
<dbReference type="Pfam" id="PF04964">
    <property type="entry name" value="Flp_Fap"/>
    <property type="match status" value="1"/>
</dbReference>
<comment type="caution">
    <text evidence="2">The sequence shown here is derived from an EMBL/GenBank/DDBJ whole genome shotgun (WGS) entry which is preliminary data.</text>
</comment>
<accession>A0A7X4HG98</accession>
<keyword evidence="1" id="KW-1133">Transmembrane helix</keyword>
<proteinExistence type="predicted"/>
<dbReference type="Proteomes" id="UP000450676">
    <property type="component" value="Unassembled WGS sequence"/>
</dbReference>
<keyword evidence="1" id="KW-0472">Membrane</keyword>
<name>A0A7X4HG98_9BURK</name>
<dbReference type="EMBL" id="WWCU01000043">
    <property type="protein sequence ID" value="MYN10716.1"/>
    <property type="molecule type" value="Genomic_DNA"/>
</dbReference>
<sequence length="59" mass="6162">MNSFMQAARDFARDEEGITAIEYGLIAAAMAGVIAVAFTPLRAAIVAAFGEIITAMNVV</sequence>
<reference evidence="2 3" key="1">
    <citation type="submission" date="2019-12" db="EMBL/GenBank/DDBJ databases">
        <title>Novel species isolated from a subtropical stream in China.</title>
        <authorList>
            <person name="Lu H."/>
        </authorList>
    </citation>
    <scope>NUCLEOTIDE SEQUENCE [LARGE SCALE GENOMIC DNA]</scope>
    <source>
        <strain evidence="2 3">FT127W</strain>
    </source>
</reference>
<dbReference type="AlphaFoldDB" id="A0A7X4HG98"/>
<evidence type="ECO:0000256" key="1">
    <source>
        <dbReference type="SAM" id="Phobius"/>
    </source>
</evidence>
<dbReference type="InterPro" id="IPR007047">
    <property type="entry name" value="Flp_Fap"/>
</dbReference>
<evidence type="ECO:0000313" key="3">
    <source>
        <dbReference type="Proteomes" id="UP000450676"/>
    </source>
</evidence>
<dbReference type="RefSeq" id="WP_161074999.1">
    <property type="nucleotide sequence ID" value="NZ_CP086370.1"/>
</dbReference>
<evidence type="ECO:0000313" key="2">
    <source>
        <dbReference type="EMBL" id="MYN10716.1"/>
    </source>
</evidence>
<protein>
    <submittedName>
        <fullName evidence="2">Flp family type IVb pilin</fullName>
    </submittedName>
</protein>